<evidence type="ECO:0000313" key="2">
    <source>
        <dbReference type="EMBL" id="PAV28853.1"/>
    </source>
</evidence>
<evidence type="ECO:0000313" key="3">
    <source>
        <dbReference type="Proteomes" id="UP000218887"/>
    </source>
</evidence>
<protein>
    <submittedName>
        <fullName evidence="2">Uncharacterized protein</fullName>
    </submittedName>
</protein>
<keyword evidence="1" id="KW-0175">Coiled coil</keyword>
<dbReference type="OrthoDB" id="1650483at2"/>
<sequence length="231" mass="25245">MEKVTAILKSKKFWIAVGLLVLISITYGVGGSGAKIALGETKVGHDELVSKIEELEKEQGVAEQELEDIKAEIDETKTAFNNEESRLDEKRKEVDETLALIDDRDQLADEIKELEDNLKSNQSTLDTLTTNIEGKEAQLEKLENAIVQKKEDPVELLSGVYVVGSDVAAGRYQVTNIGRGTNFFVYSSSGSNKVNTILGDSSIGSGDYVFFANDGDVIETNGKVKLIPVEE</sequence>
<dbReference type="AlphaFoldDB" id="A0A2A2ICQ1"/>
<proteinExistence type="predicted"/>
<dbReference type="Proteomes" id="UP000218887">
    <property type="component" value="Unassembled WGS sequence"/>
</dbReference>
<keyword evidence="3" id="KW-1185">Reference proteome</keyword>
<organism evidence="2 3">
    <name type="scientific">Virgibacillus profundi</name>
    <dbReference type="NCBI Taxonomy" id="2024555"/>
    <lineage>
        <taxon>Bacteria</taxon>
        <taxon>Bacillati</taxon>
        <taxon>Bacillota</taxon>
        <taxon>Bacilli</taxon>
        <taxon>Bacillales</taxon>
        <taxon>Bacillaceae</taxon>
        <taxon>Virgibacillus</taxon>
    </lineage>
</organism>
<dbReference type="RefSeq" id="WP_095656293.1">
    <property type="nucleotide sequence ID" value="NZ_NPOA01000010.1"/>
</dbReference>
<dbReference type="Gene3D" id="1.10.287.2610">
    <property type="match status" value="1"/>
</dbReference>
<gene>
    <name evidence="2" type="ORF">CIL05_14600</name>
</gene>
<dbReference type="EMBL" id="NPOA01000010">
    <property type="protein sequence ID" value="PAV28853.1"/>
    <property type="molecule type" value="Genomic_DNA"/>
</dbReference>
<name>A0A2A2ICQ1_9BACI</name>
<evidence type="ECO:0000256" key="1">
    <source>
        <dbReference type="SAM" id="Coils"/>
    </source>
</evidence>
<feature type="coiled-coil region" evidence="1">
    <location>
        <begin position="45"/>
        <end position="152"/>
    </location>
</feature>
<reference evidence="2 3" key="1">
    <citation type="submission" date="2017-08" db="EMBL/GenBank/DDBJ databases">
        <title>Virgibacillus indicus sp. nov. and Virgibacillus profoundi sp. nov, two moderately halophilic bacteria isolated from marine sediment by using the Microfluidic Streak Plate.</title>
        <authorList>
            <person name="Xu B."/>
            <person name="Hu B."/>
            <person name="Wang J."/>
            <person name="Zhu Y."/>
            <person name="Huang L."/>
            <person name="Du W."/>
            <person name="Huang Y."/>
        </authorList>
    </citation>
    <scope>NUCLEOTIDE SEQUENCE [LARGE SCALE GENOMIC DNA]</scope>
    <source>
        <strain evidence="2 3">IO3-P3-H5</strain>
    </source>
</reference>
<comment type="caution">
    <text evidence="2">The sequence shown here is derived from an EMBL/GenBank/DDBJ whole genome shotgun (WGS) entry which is preliminary data.</text>
</comment>
<accession>A0A2A2ICQ1</accession>